<dbReference type="SUPFAM" id="SSF161111">
    <property type="entry name" value="Cation efflux protein transmembrane domain-like"/>
    <property type="match status" value="1"/>
</dbReference>
<comment type="similarity">
    <text evidence="2">Belongs to the cation diffusion facilitator (CDF) transporter (TC 2.A.4) family. FieF subfamily.</text>
</comment>
<accession>A0A9D1TTC3</accession>
<feature type="transmembrane region" description="Helical" evidence="9">
    <location>
        <begin position="157"/>
        <end position="175"/>
    </location>
</feature>
<evidence type="ECO:0000313" key="13">
    <source>
        <dbReference type="Proteomes" id="UP000823934"/>
    </source>
</evidence>
<evidence type="ECO:0000256" key="2">
    <source>
        <dbReference type="ARBA" id="ARBA00010212"/>
    </source>
</evidence>
<dbReference type="InterPro" id="IPR027469">
    <property type="entry name" value="Cation_efflux_TMD_sf"/>
</dbReference>
<dbReference type="Proteomes" id="UP000823934">
    <property type="component" value="Unassembled WGS sequence"/>
</dbReference>
<dbReference type="Pfam" id="PF16916">
    <property type="entry name" value="ZT_dimer"/>
    <property type="match status" value="1"/>
</dbReference>
<evidence type="ECO:0000259" key="10">
    <source>
        <dbReference type="Pfam" id="PF01545"/>
    </source>
</evidence>
<feature type="domain" description="Cation efflux protein cytoplasmic" evidence="11">
    <location>
        <begin position="211"/>
        <end position="290"/>
    </location>
</feature>
<dbReference type="GO" id="GO:0015093">
    <property type="term" value="F:ferrous iron transmembrane transporter activity"/>
    <property type="evidence" value="ECO:0007669"/>
    <property type="project" value="TreeGrafter"/>
</dbReference>
<comment type="caution">
    <text evidence="12">The sequence shown here is derived from an EMBL/GenBank/DDBJ whole genome shotgun (WGS) entry which is preliminary data.</text>
</comment>
<keyword evidence="4" id="KW-0410">Iron transport</keyword>
<evidence type="ECO:0000256" key="5">
    <source>
        <dbReference type="ARBA" id="ARBA00022692"/>
    </source>
</evidence>
<keyword evidence="3" id="KW-0813">Transport</keyword>
<feature type="transmembrane region" description="Helical" evidence="9">
    <location>
        <begin position="118"/>
        <end position="136"/>
    </location>
</feature>
<dbReference type="InterPro" id="IPR050291">
    <property type="entry name" value="CDF_Transporter"/>
</dbReference>
<dbReference type="Pfam" id="PF01545">
    <property type="entry name" value="Cation_efflux"/>
    <property type="match status" value="1"/>
</dbReference>
<feature type="domain" description="Cation efflux protein transmembrane" evidence="10">
    <location>
        <begin position="14"/>
        <end position="206"/>
    </location>
</feature>
<dbReference type="GO" id="GO:0006882">
    <property type="term" value="P:intracellular zinc ion homeostasis"/>
    <property type="evidence" value="ECO:0007669"/>
    <property type="project" value="TreeGrafter"/>
</dbReference>
<dbReference type="InterPro" id="IPR027470">
    <property type="entry name" value="Cation_efflux_CTD"/>
</dbReference>
<dbReference type="NCBIfam" id="TIGR01297">
    <property type="entry name" value="CDF"/>
    <property type="match status" value="1"/>
</dbReference>
<feature type="transmembrane region" description="Helical" evidence="9">
    <location>
        <begin position="75"/>
        <end position="98"/>
    </location>
</feature>
<dbReference type="AlphaFoldDB" id="A0A9D1TTC3"/>
<dbReference type="GO" id="GO:0015086">
    <property type="term" value="F:cadmium ion transmembrane transporter activity"/>
    <property type="evidence" value="ECO:0007669"/>
    <property type="project" value="TreeGrafter"/>
</dbReference>
<dbReference type="InterPro" id="IPR058533">
    <property type="entry name" value="Cation_efflux_TM"/>
</dbReference>
<dbReference type="GO" id="GO:0005886">
    <property type="term" value="C:plasma membrane"/>
    <property type="evidence" value="ECO:0007669"/>
    <property type="project" value="TreeGrafter"/>
</dbReference>
<keyword evidence="8 9" id="KW-0472">Membrane</keyword>
<feature type="transmembrane region" description="Helical" evidence="9">
    <location>
        <begin position="181"/>
        <end position="199"/>
    </location>
</feature>
<evidence type="ECO:0000259" key="11">
    <source>
        <dbReference type="Pfam" id="PF16916"/>
    </source>
</evidence>
<dbReference type="Gene3D" id="3.30.70.1350">
    <property type="entry name" value="Cation efflux protein, cytoplasmic domain"/>
    <property type="match status" value="1"/>
</dbReference>
<evidence type="ECO:0000256" key="6">
    <source>
        <dbReference type="ARBA" id="ARBA00022906"/>
    </source>
</evidence>
<dbReference type="PANTHER" id="PTHR43840:SF15">
    <property type="entry name" value="MITOCHONDRIAL METAL TRANSPORTER 1-RELATED"/>
    <property type="match status" value="1"/>
</dbReference>
<evidence type="ECO:0000256" key="7">
    <source>
        <dbReference type="ARBA" id="ARBA00022989"/>
    </source>
</evidence>
<reference evidence="12" key="2">
    <citation type="submission" date="2021-04" db="EMBL/GenBank/DDBJ databases">
        <authorList>
            <person name="Gilroy R."/>
        </authorList>
    </citation>
    <scope>NUCLEOTIDE SEQUENCE</scope>
    <source>
        <strain evidence="12">CHK160-9182</strain>
    </source>
</reference>
<dbReference type="InterPro" id="IPR036837">
    <property type="entry name" value="Cation_efflux_CTD_sf"/>
</dbReference>
<evidence type="ECO:0000313" key="12">
    <source>
        <dbReference type="EMBL" id="HIW06031.1"/>
    </source>
</evidence>
<reference evidence="12" key="1">
    <citation type="journal article" date="2021" name="PeerJ">
        <title>Extensive microbial diversity within the chicken gut microbiome revealed by metagenomics and culture.</title>
        <authorList>
            <person name="Gilroy R."/>
            <person name="Ravi A."/>
            <person name="Getino M."/>
            <person name="Pursley I."/>
            <person name="Horton D.L."/>
            <person name="Alikhan N.F."/>
            <person name="Baker D."/>
            <person name="Gharbi K."/>
            <person name="Hall N."/>
            <person name="Watson M."/>
            <person name="Adriaenssens E.M."/>
            <person name="Foster-Nyarko E."/>
            <person name="Jarju S."/>
            <person name="Secka A."/>
            <person name="Antonio M."/>
            <person name="Oren A."/>
            <person name="Chaudhuri R.R."/>
            <person name="La Ragione R."/>
            <person name="Hildebrand F."/>
            <person name="Pallen M.J."/>
        </authorList>
    </citation>
    <scope>NUCLEOTIDE SEQUENCE</scope>
    <source>
        <strain evidence="12">CHK160-9182</strain>
    </source>
</reference>
<keyword evidence="7 9" id="KW-1133">Transmembrane helix</keyword>
<organism evidence="12 13">
    <name type="scientific">Candidatus Ignatzschineria merdigallinarum</name>
    <dbReference type="NCBI Taxonomy" id="2838621"/>
    <lineage>
        <taxon>Bacteria</taxon>
        <taxon>Pseudomonadati</taxon>
        <taxon>Pseudomonadota</taxon>
        <taxon>Gammaproteobacteria</taxon>
        <taxon>Cardiobacteriales</taxon>
        <taxon>Ignatzschineriaceae</taxon>
        <taxon>Ignatzschineria</taxon>
    </lineage>
</organism>
<proteinExistence type="inferred from homology"/>
<dbReference type="Gene3D" id="1.20.1510.10">
    <property type="entry name" value="Cation efflux protein transmembrane domain"/>
    <property type="match status" value="1"/>
</dbReference>
<dbReference type="PANTHER" id="PTHR43840">
    <property type="entry name" value="MITOCHONDRIAL METAL TRANSPORTER 1-RELATED"/>
    <property type="match status" value="1"/>
</dbReference>
<evidence type="ECO:0000256" key="1">
    <source>
        <dbReference type="ARBA" id="ARBA00004141"/>
    </source>
</evidence>
<dbReference type="InterPro" id="IPR002524">
    <property type="entry name" value="Cation_efflux"/>
</dbReference>
<dbReference type="EMBL" id="DXHP01000038">
    <property type="protein sequence ID" value="HIW06031.1"/>
    <property type="molecule type" value="Genomic_DNA"/>
</dbReference>
<keyword evidence="6" id="KW-0862">Zinc</keyword>
<evidence type="ECO:0000256" key="9">
    <source>
        <dbReference type="SAM" id="Phobius"/>
    </source>
</evidence>
<feature type="transmembrane region" description="Helical" evidence="9">
    <location>
        <begin position="14"/>
        <end position="33"/>
    </location>
</feature>
<keyword evidence="6" id="KW-0864">Zinc transport</keyword>
<dbReference type="SUPFAM" id="SSF160240">
    <property type="entry name" value="Cation efflux protein cytoplasmic domain-like"/>
    <property type="match status" value="1"/>
</dbReference>
<feature type="transmembrane region" description="Helical" evidence="9">
    <location>
        <begin position="45"/>
        <end position="63"/>
    </location>
</feature>
<name>A0A9D1TTC3_9GAMM</name>
<comment type="subcellular location">
    <subcellularLocation>
        <location evidence="1">Membrane</location>
        <topology evidence="1">Multi-pass membrane protein</topology>
    </subcellularLocation>
</comment>
<keyword evidence="6" id="KW-0406">Ion transport</keyword>
<protein>
    <submittedName>
        <fullName evidence="12">Cation diffusion facilitator family transporter</fullName>
    </submittedName>
</protein>
<evidence type="ECO:0000256" key="8">
    <source>
        <dbReference type="ARBA" id="ARBA00023136"/>
    </source>
</evidence>
<gene>
    <name evidence="12" type="ORF">H9889_01715</name>
</gene>
<keyword evidence="4" id="KW-0408">Iron</keyword>
<sequence length="347" mass="39327">MNKDDRANYNFQKIIFLVAVLLFLMKFAAWYITSSVAILTDALESITNMLAGAFTLFSLYLSAKPKDHNHPHGHGKIEFVSASVEGTLILVAGVVIIYEGVKRLIDSSGELTSLGSGLILIALTAIINYIVGFYAIRRGRKYNVLPLVAGGQHLHSDTYSTVGIILGLTLVWLTGWQWLDAAIALLFGGIIIYNGIKILRESIAGIMDEADEDLIEEFTEVINENRSPYWVDLHKVRFIKYGNHVHLDAHLTLPWYLNMREAHTELDKMKKVLEHKFGEKHEMYIHTDDCKPFSCEICPLKECAHRQMKFVDTIQWTAKLISEDQRHSIKDLAEQKIQQPDVPVNPH</sequence>
<evidence type="ECO:0000256" key="4">
    <source>
        <dbReference type="ARBA" id="ARBA00022496"/>
    </source>
</evidence>
<dbReference type="GO" id="GO:0015341">
    <property type="term" value="F:zinc efflux antiporter activity"/>
    <property type="evidence" value="ECO:0007669"/>
    <property type="project" value="TreeGrafter"/>
</dbReference>
<keyword evidence="5 9" id="KW-0812">Transmembrane</keyword>
<evidence type="ECO:0000256" key="3">
    <source>
        <dbReference type="ARBA" id="ARBA00022448"/>
    </source>
</evidence>